<feature type="compositionally biased region" description="Basic and acidic residues" evidence="6">
    <location>
        <begin position="216"/>
        <end position="225"/>
    </location>
</feature>
<keyword evidence="3" id="KW-0687">Ribonucleoprotein</keyword>
<keyword evidence="3" id="KW-0689">Ribosomal protein</keyword>
<keyword evidence="8" id="KW-1185">Reference proteome</keyword>
<reference evidence="7 8" key="1">
    <citation type="submission" date="2020-08" db="EMBL/GenBank/DDBJ databases">
        <authorList>
            <person name="Newling K."/>
            <person name="Davey J."/>
            <person name="Forrester S."/>
        </authorList>
    </citation>
    <scope>NUCLEOTIDE SEQUENCE [LARGE SCALE GENOMIC DNA]</scope>
    <source>
        <strain evidence="8">Crithidia deanei Carvalho (ATCC PRA-265)</strain>
    </source>
</reference>
<dbReference type="InterPro" id="IPR019775">
    <property type="entry name" value="WD40_repeat_CS"/>
</dbReference>
<dbReference type="PROSITE" id="PS50294">
    <property type="entry name" value="WD_REPEATS_REGION"/>
    <property type="match status" value="1"/>
</dbReference>
<dbReference type="SMART" id="SM00320">
    <property type="entry name" value="WD40"/>
    <property type="match status" value="5"/>
</dbReference>
<feature type="repeat" description="WD" evidence="4">
    <location>
        <begin position="167"/>
        <end position="206"/>
    </location>
</feature>
<dbReference type="InterPro" id="IPR044715">
    <property type="entry name" value="WDR86-like"/>
</dbReference>
<evidence type="ECO:0000256" key="5">
    <source>
        <dbReference type="SAM" id="Coils"/>
    </source>
</evidence>
<dbReference type="PROSITE" id="PS50082">
    <property type="entry name" value="WD_REPEATS_2"/>
    <property type="match status" value="2"/>
</dbReference>
<name>A0A7G2CFC6_9TRYP</name>
<evidence type="ECO:0000313" key="8">
    <source>
        <dbReference type="Proteomes" id="UP000515908"/>
    </source>
</evidence>
<dbReference type="VEuPathDB" id="TriTrypDB:ADEAN_000520700"/>
<dbReference type="SUPFAM" id="SSF50978">
    <property type="entry name" value="WD40 repeat-like"/>
    <property type="match status" value="1"/>
</dbReference>
<feature type="repeat" description="WD" evidence="4">
    <location>
        <begin position="125"/>
        <end position="166"/>
    </location>
</feature>
<evidence type="ECO:0000256" key="2">
    <source>
        <dbReference type="ARBA" id="ARBA00022737"/>
    </source>
</evidence>
<keyword evidence="1 4" id="KW-0853">WD repeat</keyword>
<dbReference type="Proteomes" id="UP000515908">
    <property type="component" value="Chromosome 09"/>
</dbReference>
<evidence type="ECO:0000256" key="6">
    <source>
        <dbReference type="SAM" id="MobiDB-lite"/>
    </source>
</evidence>
<keyword evidence="5" id="KW-0175">Coiled coil</keyword>
<dbReference type="PANTHER" id="PTHR44489">
    <property type="match status" value="1"/>
</dbReference>
<dbReference type="PANTHER" id="PTHR44489:SF11">
    <property type="entry name" value="WD REPEAT DOMAIN 86"/>
    <property type="match status" value="1"/>
</dbReference>
<dbReference type="Gene3D" id="2.130.10.10">
    <property type="entry name" value="YVTN repeat-like/Quinoprotein amine dehydrogenase"/>
    <property type="match status" value="1"/>
</dbReference>
<organism evidence="7 8">
    <name type="scientific">Angomonas deanei</name>
    <dbReference type="NCBI Taxonomy" id="59799"/>
    <lineage>
        <taxon>Eukaryota</taxon>
        <taxon>Discoba</taxon>
        <taxon>Euglenozoa</taxon>
        <taxon>Kinetoplastea</taxon>
        <taxon>Metakinetoplastina</taxon>
        <taxon>Trypanosomatida</taxon>
        <taxon>Trypanosomatidae</taxon>
        <taxon>Strigomonadinae</taxon>
        <taxon>Angomonas</taxon>
    </lineage>
</organism>
<evidence type="ECO:0000313" key="7">
    <source>
        <dbReference type="EMBL" id="CAD2217727.1"/>
    </source>
</evidence>
<protein>
    <submittedName>
        <fullName evidence="7">WD domain, G-beta repeat, putative</fullName>
    </submittedName>
</protein>
<evidence type="ECO:0000256" key="1">
    <source>
        <dbReference type="ARBA" id="ARBA00022574"/>
    </source>
</evidence>
<dbReference type="AlphaFoldDB" id="A0A7G2CFC6"/>
<dbReference type="InterPro" id="IPR015943">
    <property type="entry name" value="WD40/YVTN_repeat-like_dom_sf"/>
</dbReference>
<feature type="region of interest" description="Disordered" evidence="6">
    <location>
        <begin position="216"/>
        <end position="246"/>
    </location>
</feature>
<accession>A0A7G2CFC6</accession>
<sequence>MSNIAYAVPCYNGINKAEKYFANVDPKTKAFEATDSVVTMAVTPHDQMWVVLQNGGIEVRNVHSGHVVHSYAPAKRPTKASRIWCALPVVTAGPSGSSTTQMWLGLSSGTIEVHNAESFELIRQLHKHISGVYCLAHNSSMKCVFSGSSDFHIAQWRVTDGRLLRVISGHSNYIRCLFSERAALVSGSDDGTIRVWNASSGDLLYTALFHKKTDLAASKENHTNERSAPAQRRLSGNTEQGESETNGVSALCRIGMTMWSGDNKGTLAIWKLQDGSPLLVSRPHEQRITSIQKVGSRVYTSSADGTIGVHNALDGTLVQTLRDHAGSRVVDVRCAVELDRYYVWTGAADNTVRCWHHDEHIPMTSERESFNDMRWYYATQRPYEGANKKLLDEQKELTELCMLTIGSTEAVQDFIDDTDEKQQTGAMQYYVMENKLRELQKNTNEAEEKKKTLEKNILEKKQQLEEMRQNYQRVSEQLNQARIRQQNAYLYGYGGYNPYGTTSAYPSLGQPLGTDYNAPPPLAPAPPPVVSVPGGFATTETSSAPPPLSTLNEPPLPKADTLFSGAPPPKLGAPIVTLSSSVGPDLTKMPPPPPPPVRKSLPLTVEVFGVTQKTVSSAEKPPERRSSFTLGTGGSNKPLGGRRLSF</sequence>
<feature type="region of interest" description="Disordered" evidence="6">
    <location>
        <begin position="613"/>
        <end position="646"/>
    </location>
</feature>
<dbReference type="InterPro" id="IPR001680">
    <property type="entry name" value="WD40_rpt"/>
</dbReference>
<dbReference type="InterPro" id="IPR036322">
    <property type="entry name" value="WD40_repeat_dom_sf"/>
</dbReference>
<feature type="compositionally biased region" description="Polar residues" evidence="6">
    <location>
        <begin position="234"/>
        <end position="246"/>
    </location>
</feature>
<keyword evidence="2" id="KW-0677">Repeat</keyword>
<proteinExistence type="predicted"/>
<gene>
    <name evidence="7" type="ORF">ADEAN_000520700</name>
</gene>
<dbReference type="EMBL" id="LR877153">
    <property type="protein sequence ID" value="CAD2217727.1"/>
    <property type="molecule type" value="Genomic_DNA"/>
</dbReference>
<dbReference type="GO" id="GO:0005840">
    <property type="term" value="C:ribosome"/>
    <property type="evidence" value="ECO:0007669"/>
    <property type="project" value="UniProtKB-KW"/>
</dbReference>
<evidence type="ECO:0000256" key="3">
    <source>
        <dbReference type="ARBA" id="ARBA00022980"/>
    </source>
</evidence>
<evidence type="ECO:0000256" key="4">
    <source>
        <dbReference type="PROSITE-ProRule" id="PRU00221"/>
    </source>
</evidence>
<dbReference type="PROSITE" id="PS00678">
    <property type="entry name" value="WD_REPEATS_1"/>
    <property type="match status" value="1"/>
</dbReference>
<dbReference type="Pfam" id="PF00400">
    <property type="entry name" value="WD40"/>
    <property type="match status" value="2"/>
</dbReference>
<feature type="coiled-coil region" evidence="5">
    <location>
        <begin position="429"/>
        <end position="484"/>
    </location>
</feature>